<dbReference type="RefSeq" id="WP_394398199.1">
    <property type="nucleotide sequence ID" value="NZ_JBIGHW010000006.1"/>
</dbReference>
<protein>
    <recommendedName>
        <fullName evidence="3">Glycosyltransferase family 2 protein</fullName>
    </recommendedName>
</protein>
<dbReference type="InterPro" id="IPR029044">
    <property type="entry name" value="Nucleotide-diphossugar_trans"/>
</dbReference>
<evidence type="ECO:0000313" key="1">
    <source>
        <dbReference type="EMBL" id="MFG6441703.1"/>
    </source>
</evidence>
<name>A0ABW7FK58_9BURK</name>
<evidence type="ECO:0008006" key="3">
    <source>
        <dbReference type="Google" id="ProtNLM"/>
    </source>
</evidence>
<organism evidence="1 2">
    <name type="scientific">Pelomonas margarita</name>
    <dbReference type="NCBI Taxonomy" id="3299031"/>
    <lineage>
        <taxon>Bacteria</taxon>
        <taxon>Pseudomonadati</taxon>
        <taxon>Pseudomonadota</taxon>
        <taxon>Betaproteobacteria</taxon>
        <taxon>Burkholderiales</taxon>
        <taxon>Sphaerotilaceae</taxon>
        <taxon>Roseateles</taxon>
    </lineage>
</organism>
<gene>
    <name evidence="1" type="ORF">ACG0Z3_13530</name>
</gene>
<evidence type="ECO:0000313" key="2">
    <source>
        <dbReference type="Proteomes" id="UP001606301"/>
    </source>
</evidence>
<keyword evidence="2" id="KW-1185">Reference proteome</keyword>
<dbReference type="Proteomes" id="UP001606301">
    <property type="component" value="Unassembled WGS sequence"/>
</dbReference>
<dbReference type="EMBL" id="JBIGHW010000006">
    <property type="protein sequence ID" value="MFG6441703.1"/>
    <property type="molecule type" value="Genomic_DNA"/>
</dbReference>
<comment type="caution">
    <text evidence="1">The sequence shown here is derived from an EMBL/GenBank/DDBJ whole genome shotgun (WGS) entry which is preliminary data.</text>
</comment>
<dbReference type="SUPFAM" id="SSF53448">
    <property type="entry name" value="Nucleotide-diphospho-sugar transferases"/>
    <property type="match status" value="1"/>
</dbReference>
<reference evidence="1 2" key="1">
    <citation type="submission" date="2024-08" db="EMBL/GenBank/DDBJ databases">
        <authorList>
            <person name="Lu H."/>
        </authorList>
    </citation>
    <scope>NUCLEOTIDE SEQUENCE [LARGE SCALE GENOMIC DNA]</scope>
    <source>
        <strain evidence="1 2">LKC17W</strain>
    </source>
</reference>
<sequence length="291" mass="32198">MLTHILLVTTDGSRPAELRRLITSVPADGRILIALLEQCGSAAELPDGGRRFLRLSSPNRIPLSVARNRLLDNLTQRLDPAELGPTTRLILADDDCWYTQAFFDAGLEAIAREAILVHPAYDPANGRAFAVTDVRGLPRHSLIAPDRLLYCATSIGIDMPAKLGLRLRFNEKIGLGCHIAQGEETLFLFHALDAAPGIRVLSLDDAPVFHPHKIATNSRNHHSLAYFLGWCAKGPYPYAASYFRYKWLRSLAAFVLRPGALSFKMPWTLLRGYFAGRADHEQLGSPLAPNR</sequence>
<accession>A0ABW7FK58</accession>
<proteinExistence type="predicted"/>